<sequence length="436" mass="47474">MSQTKWSNFYKLEDWWSVWIGLLLLGTVFSGIITVVPKMPKWKGIDLLSALPWELLPKLALLAIGLCALFTLGNLVMKGKEGRNMIPGFLVIFLLAVLSYILGNSQTAKAINLGYAFWALLIGLIISNTIGTPRWMMPAVRTEYYIKTGLVILGAEILFNRIVEFGPYGLAIAWLVTPIVIIFMYLFGTRVLNMQQKSLVMVVATSTSVCGVSAAIAAAAACKAKKNELTLAVGMTLIFTVAMMVIMPLFLKAVGMNELVSGAWLGGTIDSTGAVVAAGETVGEIAGQAAALVKMIQNMLIGVIAFAIALFWVFCVEREPNAPKPQMRELWVRLPKFILGFIAASLLVSFVCIPLMGMDTVKGILSQTKTYRGWLFCIAFLSIGLDSNFRDLGTQLQGGKPMILYLVGQSFNIVLTLAIAWLMLSGIIFPIPELAQ</sequence>
<dbReference type="EMBL" id="CP017599">
    <property type="protein sequence ID" value="AOW99868.1"/>
    <property type="molecule type" value="Genomic_DNA"/>
</dbReference>
<feature type="transmembrane region" description="Helical" evidence="7">
    <location>
        <begin position="15"/>
        <end position="36"/>
    </location>
</feature>
<comment type="similarity">
    <text evidence="2">Belongs to the UPF0324 family.</text>
</comment>
<gene>
    <name evidence="8" type="ORF">BJP34_10755</name>
</gene>
<keyword evidence="6 7" id="KW-0472">Membrane</keyword>
<organism evidence="8 9">
    <name type="scientific">Moorena producens PAL-8-15-08-1</name>
    <dbReference type="NCBI Taxonomy" id="1458985"/>
    <lineage>
        <taxon>Bacteria</taxon>
        <taxon>Bacillati</taxon>
        <taxon>Cyanobacteriota</taxon>
        <taxon>Cyanophyceae</taxon>
        <taxon>Coleofasciculales</taxon>
        <taxon>Coleofasciculaceae</taxon>
        <taxon>Moorena</taxon>
    </lineage>
</organism>
<evidence type="ECO:0000256" key="7">
    <source>
        <dbReference type="SAM" id="Phobius"/>
    </source>
</evidence>
<evidence type="ECO:0000313" key="8">
    <source>
        <dbReference type="EMBL" id="AOW99868.1"/>
    </source>
</evidence>
<feature type="transmembrane region" description="Helical" evidence="7">
    <location>
        <begin position="337"/>
        <end position="356"/>
    </location>
</feature>
<feature type="transmembrane region" description="Helical" evidence="7">
    <location>
        <begin position="295"/>
        <end position="316"/>
    </location>
</feature>
<dbReference type="Pfam" id="PF03601">
    <property type="entry name" value="Cons_hypoth698"/>
    <property type="match status" value="1"/>
</dbReference>
<feature type="transmembrane region" description="Helical" evidence="7">
    <location>
        <begin position="56"/>
        <end position="77"/>
    </location>
</feature>
<feature type="transmembrane region" description="Helical" evidence="7">
    <location>
        <begin position="168"/>
        <end position="187"/>
    </location>
</feature>
<evidence type="ECO:0000256" key="1">
    <source>
        <dbReference type="ARBA" id="ARBA00004651"/>
    </source>
</evidence>
<dbReference type="KEGG" id="mpro:BJP34_10755"/>
<dbReference type="Proteomes" id="UP000177870">
    <property type="component" value="Chromosome"/>
</dbReference>
<feature type="transmembrane region" description="Helical" evidence="7">
    <location>
        <begin position="263"/>
        <end position="283"/>
    </location>
</feature>
<feature type="transmembrane region" description="Helical" evidence="7">
    <location>
        <begin position="371"/>
        <end position="389"/>
    </location>
</feature>
<keyword evidence="4 7" id="KW-0812">Transmembrane</keyword>
<dbReference type="OrthoDB" id="9766798at2"/>
<feature type="transmembrane region" description="Helical" evidence="7">
    <location>
        <begin position="84"/>
        <end position="103"/>
    </location>
</feature>
<evidence type="ECO:0000256" key="4">
    <source>
        <dbReference type="ARBA" id="ARBA00022692"/>
    </source>
</evidence>
<evidence type="ECO:0000313" key="9">
    <source>
        <dbReference type="Proteomes" id="UP000177870"/>
    </source>
</evidence>
<dbReference type="InterPro" id="IPR018383">
    <property type="entry name" value="UPF0324_pro"/>
</dbReference>
<evidence type="ECO:0000256" key="3">
    <source>
        <dbReference type="ARBA" id="ARBA00022475"/>
    </source>
</evidence>
<dbReference type="GO" id="GO:0005886">
    <property type="term" value="C:plasma membrane"/>
    <property type="evidence" value="ECO:0007669"/>
    <property type="project" value="UniProtKB-SubCell"/>
</dbReference>
<reference evidence="9" key="1">
    <citation type="submission" date="2016-10" db="EMBL/GenBank/DDBJ databases">
        <title>Comparative genomics uncovers the prolific and rare metabolic potential of the cyanobacterial genus Moorea.</title>
        <authorList>
            <person name="Leao T."/>
            <person name="Castelao G."/>
            <person name="Korobeynikov A."/>
            <person name="Monroe E.A."/>
            <person name="Podell S."/>
            <person name="Glukhov E."/>
            <person name="Allen E."/>
            <person name="Gerwick W.H."/>
            <person name="Gerwick L."/>
        </authorList>
    </citation>
    <scope>NUCLEOTIDE SEQUENCE [LARGE SCALE GENOMIC DNA]</scope>
    <source>
        <strain evidence="9">PAL-8-15-08-1</strain>
    </source>
</reference>
<accession>A0A1D8TQC8</accession>
<keyword evidence="3" id="KW-1003">Cell membrane</keyword>
<comment type="subcellular location">
    <subcellularLocation>
        <location evidence="1">Cell membrane</location>
        <topology evidence="1">Multi-pass membrane protein</topology>
    </subcellularLocation>
</comment>
<dbReference type="RefSeq" id="WP_070392342.1">
    <property type="nucleotide sequence ID" value="NZ_CP017599.1"/>
</dbReference>
<dbReference type="AlphaFoldDB" id="A0A1D8TQC8"/>
<evidence type="ECO:0000256" key="2">
    <source>
        <dbReference type="ARBA" id="ARBA00007977"/>
    </source>
</evidence>
<keyword evidence="5 7" id="KW-1133">Transmembrane helix</keyword>
<protein>
    <recommendedName>
        <fullName evidence="10">Sulfate exporter family transporter</fullName>
    </recommendedName>
</protein>
<evidence type="ECO:0008006" key="10">
    <source>
        <dbReference type="Google" id="ProtNLM"/>
    </source>
</evidence>
<proteinExistence type="inferred from homology"/>
<evidence type="ECO:0000256" key="6">
    <source>
        <dbReference type="ARBA" id="ARBA00023136"/>
    </source>
</evidence>
<feature type="transmembrane region" description="Helical" evidence="7">
    <location>
        <begin position="231"/>
        <end position="251"/>
    </location>
</feature>
<name>A0A1D8TQC8_9CYAN</name>
<feature type="transmembrane region" description="Helical" evidence="7">
    <location>
        <begin position="115"/>
        <end position="132"/>
    </location>
</feature>
<feature type="transmembrane region" description="Helical" evidence="7">
    <location>
        <begin position="199"/>
        <end position="219"/>
    </location>
</feature>
<dbReference type="PANTHER" id="PTHR30106">
    <property type="entry name" value="INNER MEMBRANE PROTEIN YEIH-RELATED"/>
    <property type="match status" value="1"/>
</dbReference>
<evidence type="ECO:0000256" key="5">
    <source>
        <dbReference type="ARBA" id="ARBA00022989"/>
    </source>
</evidence>
<feature type="transmembrane region" description="Helical" evidence="7">
    <location>
        <begin position="410"/>
        <end position="431"/>
    </location>
</feature>
<dbReference type="PANTHER" id="PTHR30106:SF1">
    <property type="entry name" value="UPF0324 MEMBRANE PROTEIN FN0533"/>
    <property type="match status" value="1"/>
</dbReference>